<dbReference type="EMBL" id="CM037023">
    <property type="protein sequence ID" value="KAH7665677.1"/>
    <property type="molecule type" value="Genomic_DNA"/>
</dbReference>
<dbReference type="Proteomes" id="UP000827976">
    <property type="component" value="Chromosome 13"/>
</dbReference>
<name>A0ACB7UXX2_DIOAL</name>
<sequence>MRRQSGQAVLCTSGFDHLLCSVFILLIRFLGRVHHHIHQLFSLQHVPQNDFWMYSIHVMKSGIESTSTCIHVTLVLTVVEMYI</sequence>
<evidence type="ECO:0000313" key="2">
    <source>
        <dbReference type="Proteomes" id="UP000827976"/>
    </source>
</evidence>
<evidence type="ECO:0000313" key="1">
    <source>
        <dbReference type="EMBL" id="KAH7665677.1"/>
    </source>
</evidence>
<organism evidence="1 2">
    <name type="scientific">Dioscorea alata</name>
    <name type="common">Purple yam</name>
    <dbReference type="NCBI Taxonomy" id="55571"/>
    <lineage>
        <taxon>Eukaryota</taxon>
        <taxon>Viridiplantae</taxon>
        <taxon>Streptophyta</taxon>
        <taxon>Embryophyta</taxon>
        <taxon>Tracheophyta</taxon>
        <taxon>Spermatophyta</taxon>
        <taxon>Magnoliopsida</taxon>
        <taxon>Liliopsida</taxon>
        <taxon>Dioscoreales</taxon>
        <taxon>Dioscoreaceae</taxon>
        <taxon>Dioscorea</taxon>
    </lineage>
</organism>
<protein>
    <submittedName>
        <fullName evidence="1">Immunoglobulin-like fold-containing protein</fullName>
    </submittedName>
</protein>
<accession>A0ACB7UXX2</accession>
<reference evidence="2" key="1">
    <citation type="journal article" date="2022" name="Nat. Commun.">
        <title>Chromosome evolution and the genetic basis of agronomically important traits in greater yam.</title>
        <authorList>
            <person name="Bredeson J.V."/>
            <person name="Lyons J.B."/>
            <person name="Oniyinde I.O."/>
            <person name="Okereke N.R."/>
            <person name="Kolade O."/>
            <person name="Nnabue I."/>
            <person name="Nwadili C.O."/>
            <person name="Hribova E."/>
            <person name="Parker M."/>
            <person name="Nwogha J."/>
            <person name="Shu S."/>
            <person name="Carlson J."/>
            <person name="Kariba R."/>
            <person name="Muthemba S."/>
            <person name="Knop K."/>
            <person name="Barton G.J."/>
            <person name="Sherwood A.V."/>
            <person name="Lopez-Montes A."/>
            <person name="Asiedu R."/>
            <person name="Jamnadass R."/>
            <person name="Muchugi A."/>
            <person name="Goodstein D."/>
            <person name="Egesi C.N."/>
            <person name="Featherston J."/>
            <person name="Asfaw A."/>
            <person name="Simpson G.G."/>
            <person name="Dolezel J."/>
            <person name="Hendre P.S."/>
            <person name="Van Deynze A."/>
            <person name="Kumar P.L."/>
            <person name="Obidiegwu J.E."/>
            <person name="Bhattacharjee R."/>
            <person name="Rokhsar D.S."/>
        </authorList>
    </citation>
    <scope>NUCLEOTIDE SEQUENCE [LARGE SCALE GENOMIC DNA]</scope>
    <source>
        <strain evidence="2">cv. TDa95/00328</strain>
    </source>
</reference>
<proteinExistence type="predicted"/>
<gene>
    <name evidence="1" type="ORF">IHE45_13G048000</name>
</gene>
<keyword evidence="2" id="KW-1185">Reference proteome</keyword>
<comment type="caution">
    <text evidence="1">The sequence shown here is derived from an EMBL/GenBank/DDBJ whole genome shotgun (WGS) entry which is preliminary data.</text>
</comment>